<evidence type="ECO:0000313" key="2">
    <source>
        <dbReference type="EMBL" id="KAK8486793.1"/>
    </source>
</evidence>
<name>A0ABR2A1C2_9ROSI</name>
<sequence length="219" mass="24365">MMNGDDKDCVTAANELGKGVSFLLQRYIEKAEERRGTSKNFSDDYMKDFNDKTASCHLEDFAIHNPLKAVEPITEGNMFTKRLDGGSQRKMNSHDMTRFQLDVSQSGLRELDQNSSDHNIQPLNGPSGLVEVPIRNDSGLSKGSLRTAPSQDRSWAKYSICSSASDGGSPFSTSNVFKGQRHSEAIATLEVYEEVGLKFDVTTEHVIRGLERLEADRVR</sequence>
<dbReference type="EMBL" id="JBBPBN010000427">
    <property type="protein sequence ID" value="KAK8486793.1"/>
    <property type="molecule type" value="Genomic_DNA"/>
</dbReference>
<keyword evidence="3" id="KW-1185">Reference proteome</keyword>
<protein>
    <submittedName>
        <fullName evidence="2">Uncharacterized protein</fullName>
    </submittedName>
</protein>
<accession>A0ABR2A1C2</accession>
<feature type="region of interest" description="Disordered" evidence="1">
    <location>
        <begin position="112"/>
        <end position="148"/>
    </location>
</feature>
<proteinExistence type="predicted"/>
<evidence type="ECO:0000313" key="3">
    <source>
        <dbReference type="Proteomes" id="UP001396334"/>
    </source>
</evidence>
<feature type="compositionally biased region" description="Polar residues" evidence="1">
    <location>
        <begin position="112"/>
        <end position="124"/>
    </location>
</feature>
<organism evidence="2 3">
    <name type="scientific">Hibiscus sabdariffa</name>
    <name type="common">roselle</name>
    <dbReference type="NCBI Taxonomy" id="183260"/>
    <lineage>
        <taxon>Eukaryota</taxon>
        <taxon>Viridiplantae</taxon>
        <taxon>Streptophyta</taxon>
        <taxon>Embryophyta</taxon>
        <taxon>Tracheophyta</taxon>
        <taxon>Spermatophyta</taxon>
        <taxon>Magnoliopsida</taxon>
        <taxon>eudicotyledons</taxon>
        <taxon>Gunneridae</taxon>
        <taxon>Pentapetalae</taxon>
        <taxon>rosids</taxon>
        <taxon>malvids</taxon>
        <taxon>Malvales</taxon>
        <taxon>Malvaceae</taxon>
        <taxon>Malvoideae</taxon>
        <taxon>Hibiscus</taxon>
    </lineage>
</organism>
<dbReference type="Proteomes" id="UP001396334">
    <property type="component" value="Unassembled WGS sequence"/>
</dbReference>
<reference evidence="2 3" key="1">
    <citation type="journal article" date="2024" name="G3 (Bethesda)">
        <title>Genome assembly of Hibiscus sabdariffa L. provides insights into metabolisms of medicinal natural products.</title>
        <authorList>
            <person name="Kim T."/>
        </authorList>
    </citation>
    <scope>NUCLEOTIDE SEQUENCE [LARGE SCALE GENOMIC DNA]</scope>
    <source>
        <strain evidence="2">TK-2024</strain>
        <tissue evidence="2">Old leaves</tissue>
    </source>
</reference>
<evidence type="ECO:0000256" key="1">
    <source>
        <dbReference type="SAM" id="MobiDB-lite"/>
    </source>
</evidence>
<comment type="caution">
    <text evidence="2">The sequence shown here is derived from an EMBL/GenBank/DDBJ whole genome shotgun (WGS) entry which is preliminary data.</text>
</comment>
<gene>
    <name evidence="2" type="ORF">V6N11_034350</name>
</gene>